<dbReference type="Proteomes" id="UP000095023">
    <property type="component" value="Unassembled WGS sequence"/>
</dbReference>
<dbReference type="GO" id="GO:0000957">
    <property type="term" value="P:mitochondrial RNA catabolic process"/>
    <property type="evidence" value="ECO:0007669"/>
    <property type="project" value="EnsemblFungi"/>
</dbReference>
<dbReference type="Pfam" id="PF12513">
    <property type="entry name" value="SUV3_C"/>
    <property type="match status" value="1"/>
</dbReference>
<comment type="catalytic activity">
    <reaction evidence="9">
        <text>ATP + H2O = ADP + phosphate + H(+)</text>
        <dbReference type="Rhea" id="RHEA:13065"/>
        <dbReference type="ChEBI" id="CHEBI:15377"/>
        <dbReference type="ChEBI" id="CHEBI:15378"/>
        <dbReference type="ChEBI" id="CHEBI:30616"/>
        <dbReference type="ChEBI" id="CHEBI:43474"/>
        <dbReference type="ChEBI" id="CHEBI:456216"/>
        <dbReference type="EC" id="3.6.4.13"/>
    </reaction>
</comment>
<keyword evidence="6" id="KW-0067">ATP-binding</keyword>
<dbReference type="InterPro" id="IPR027417">
    <property type="entry name" value="P-loop_NTPase"/>
</dbReference>
<dbReference type="GO" id="GO:0005524">
    <property type="term" value="F:ATP binding"/>
    <property type="evidence" value="ECO:0007669"/>
    <property type="project" value="UniProtKB-KW"/>
</dbReference>
<dbReference type="GO" id="GO:0045025">
    <property type="term" value="C:mitochondrial degradosome"/>
    <property type="evidence" value="ECO:0007669"/>
    <property type="project" value="EnsemblFungi"/>
</dbReference>
<keyword evidence="8" id="KW-0496">Mitochondrion</keyword>
<evidence type="ECO:0000256" key="9">
    <source>
        <dbReference type="ARBA" id="ARBA00047984"/>
    </source>
</evidence>
<gene>
    <name evidence="12" type="ORF">CANCADRAFT_32624</name>
</gene>
<dbReference type="PANTHER" id="PTHR12131:SF1">
    <property type="entry name" value="ATP-DEPENDENT RNA HELICASE SUPV3L1, MITOCHONDRIAL-RELATED"/>
    <property type="match status" value="1"/>
</dbReference>
<protein>
    <recommendedName>
        <fullName evidence="2">RNA helicase</fullName>
        <ecNumber evidence="2">3.6.4.13</ecNumber>
    </recommendedName>
</protein>
<dbReference type="InterPro" id="IPR022192">
    <property type="entry name" value="SUV3_C"/>
</dbReference>
<dbReference type="Gene3D" id="3.40.50.300">
    <property type="entry name" value="P-loop containing nucleotide triphosphate hydrolases"/>
    <property type="match status" value="2"/>
</dbReference>
<dbReference type="FunFam" id="3.40.50.300:FF:000269">
    <property type="entry name" value="ATP-dependent RNA helicase SUPV3L1, mitochondrial"/>
    <property type="match status" value="1"/>
</dbReference>
<dbReference type="EC" id="3.6.4.13" evidence="2"/>
<keyword evidence="5" id="KW-0347">Helicase</keyword>
<comment type="subcellular location">
    <subcellularLocation>
        <location evidence="1">Mitochondrion</location>
    </subcellularLocation>
</comment>
<dbReference type="InterPro" id="IPR001650">
    <property type="entry name" value="Helicase_C-like"/>
</dbReference>
<organism evidence="12 13">
    <name type="scientific">Tortispora caseinolytica NRRL Y-17796</name>
    <dbReference type="NCBI Taxonomy" id="767744"/>
    <lineage>
        <taxon>Eukaryota</taxon>
        <taxon>Fungi</taxon>
        <taxon>Dikarya</taxon>
        <taxon>Ascomycota</taxon>
        <taxon>Saccharomycotina</taxon>
        <taxon>Trigonopsidomycetes</taxon>
        <taxon>Trigonopsidales</taxon>
        <taxon>Trigonopsidaceae</taxon>
        <taxon>Tortispora</taxon>
    </lineage>
</organism>
<dbReference type="PANTHER" id="PTHR12131">
    <property type="entry name" value="ATP-DEPENDENT RNA AND DNA HELICASE"/>
    <property type="match status" value="1"/>
</dbReference>
<reference evidence="13" key="1">
    <citation type="submission" date="2016-02" db="EMBL/GenBank/DDBJ databases">
        <title>Comparative genomics of biotechnologically important yeasts.</title>
        <authorList>
            <consortium name="DOE Joint Genome Institute"/>
            <person name="Riley R."/>
            <person name="Haridas S."/>
            <person name="Wolfe K.H."/>
            <person name="Lopes M.R."/>
            <person name="Hittinger C.T."/>
            <person name="Goker M."/>
            <person name="Salamov A."/>
            <person name="Wisecaver J."/>
            <person name="Long T.M."/>
            <person name="Aerts A.L."/>
            <person name="Barry K."/>
            <person name="Choi C."/>
            <person name="Clum A."/>
            <person name="Coughlan A.Y."/>
            <person name="Deshpande S."/>
            <person name="Douglass A.P."/>
            <person name="Hanson S.J."/>
            <person name="Klenk H.-P."/>
            <person name="Labutti K."/>
            <person name="Lapidus A."/>
            <person name="Lindquist E."/>
            <person name="Lipzen A."/>
            <person name="Meier-Kolthoff J.P."/>
            <person name="Ohm R.A."/>
            <person name="Otillar R.P."/>
            <person name="Pangilinan J."/>
            <person name="Peng Y."/>
            <person name="Rokas A."/>
            <person name="Rosa C.A."/>
            <person name="Scheuner C."/>
            <person name="Sibirny A.A."/>
            <person name="Slot J.C."/>
            <person name="Stielow J.B."/>
            <person name="Sun H."/>
            <person name="Kurtzman C.P."/>
            <person name="Blackwell M."/>
            <person name="Jeffries T.W."/>
            <person name="Grigoriev I.V."/>
        </authorList>
    </citation>
    <scope>NUCLEOTIDE SEQUENCE [LARGE SCALE GENOMIC DNA]</scope>
    <source>
        <strain evidence="13">NRRL Y-17796</strain>
    </source>
</reference>
<evidence type="ECO:0000256" key="10">
    <source>
        <dbReference type="SAM" id="MobiDB-lite"/>
    </source>
</evidence>
<dbReference type="OrthoDB" id="6692397at2759"/>
<dbReference type="GO" id="GO:0003724">
    <property type="term" value="F:RNA helicase activity"/>
    <property type="evidence" value="ECO:0007669"/>
    <property type="project" value="UniProtKB-EC"/>
</dbReference>
<dbReference type="SMART" id="SM00490">
    <property type="entry name" value="HELICc"/>
    <property type="match status" value="1"/>
</dbReference>
<evidence type="ECO:0000256" key="6">
    <source>
        <dbReference type="ARBA" id="ARBA00022840"/>
    </source>
</evidence>
<dbReference type="FunFam" id="3.40.50.300:FF:000957">
    <property type="entry name" value="ATP-dependent RNA helicase SUV3L, mitochondrial"/>
    <property type="match status" value="1"/>
</dbReference>
<proteinExistence type="predicted"/>
<name>A0A1E4TCG1_9ASCO</name>
<accession>A0A1E4TCG1</accession>
<evidence type="ECO:0000256" key="2">
    <source>
        <dbReference type="ARBA" id="ARBA00012552"/>
    </source>
</evidence>
<dbReference type="CDD" id="cd17913">
    <property type="entry name" value="DEXQc_Suv3"/>
    <property type="match status" value="1"/>
</dbReference>
<evidence type="ECO:0000256" key="1">
    <source>
        <dbReference type="ARBA" id="ARBA00004173"/>
    </source>
</evidence>
<dbReference type="EMBL" id="KV453843">
    <property type="protein sequence ID" value="ODV89328.1"/>
    <property type="molecule type" value="Genomic_DNA"/>
</dbReference>
<dbReference type="GO" id="GO:0006264">
    <property type="term" value="P:mitochondrial DNA replication"/>
    <property type="evidence" value="ECO:0007669"/>
    <property type="project" value="EnsemblFungi"/>
</dbReference>
<feature type="region of interest" description="Disordered" evidence="10">
    <location>
        <begin position="25"/>
        <end position="49"/>
    </location>
</feature>
<sequence length="592" mass="65933">MYRPIFARRYPALARFRSTPTYSWNSQGSKKRFRRRKPEKNKYLPLPSPPETYYSRKGHVHVSQNLKSSLREYLDAPWEAYPKARAMRRKWIVHAGPTNSGKTYNALQRLKTAKSGLFGGPLRLLAREVSDRFRAQGTRCNLITGEEISYDIDEHGSVAPLSSSTMEMVSLSTVADVAVLDEIQMIADPDRGFAWTQALLGLQAKEIHLCGETRTVPFLKSLAALVGDEIEVNYYERLSPLEMDKSPLLSLDNLRPGDCLVAFSRRSIFDWKARVEKETKFRCAIIYGALPPEVRASQAAHFNDPKSGYDILIASDAIGMGLNLSIDRVIFTTAEKYNGESLDLIDPPHARQIGGRAGRFKLGAPKAIPGLVTTFHAKHYDYIKQCMQTEPEPITRAGIMPGDQLFADLISAFDATVPPSVVFDTIAKSPDSSASDMFYLCGISGMVDAASCITGPSDVLTIEELVTCCQAPVPVGRDTRLVKLMDNFVRVVQKGEPVTPISMKDLVISKIVDKTADSSELLKDLEVLHMGLNSYLWISYRLPEIFTCREEARHLAGLCQAEMERLLETKRMSKSAKPKAKKKTADKSAVIS</sequence>
<dbReference type="PROSITE" id="PS51194">
    <property type="entry name" value="HELICASE_CTER"/>
    <property type="match status" value="1"/>
</dbReference>
<evidence type="ECO:0000256" key="7">
    <source>
        <dbReference type="ARBA" id="ARBA00022946"/>
    </source>
</evidence>
<dbReference type="SUPFAM" id="SSF52540">
    <property type="entry name" value="P-loop containing nucleoside triphosphate hydrolases"/>
    <property type="match status" value="1"/>
</dbReference>
<dbReference type="CDD" id="cd18805">
    <property type="entry name" value="SF2_C_suv3"/>
    <property type="match status" value="1"/>
</dbReference>
<evidence type="ECO:0000256" key="4">
    <source>
        <dbReference type="ARBA" id="ARBA00022801"/>
    </source>
</evidence>
<evidence type="ECO:0000259" key="11">
    <source>
        <dbReference type="PROSITE" id="PS51194"/>
    </source>
</evidence>
<dbReference type="Gene3D" id="1.20.58.1080">
    <property type="match status" value="1"/>
</dbReference>
<keyword evidence="7" id="KW-0809">Transit peptide</keyword>
<feature type="compositionally biased region" description="Basic residues" evidence="10">
    <location>
        <begin position="572"/>
        <end position="584"/>
    </location>
</feature>
<dbReference type="Pfam" id="PF00271">
    <property type="entry name" value="Helicase_C"/>
    <property type="match status" value="1"/>
</dbReference>
<dbReference type="GO" id="GO:0008859">
    <property type="term" value="F:exoribonuclease II activity"/>
    <property type="evidence" value="ECO:0007669"/>
    <property type="project" value="EnsemblFungi"/>
</dbReference>
<dbReference type="InterPro" id="IPR050699">
    <property type="entry name" value="RNA-DNA_Helicase"/>
</dbReference>
<keyword evidence="4" id="KW-0378">Hydrolase</keyword>
<dbReference type="Pfam" id="PF22527">
    <property type="entry name" value="DEXQc_Suv3"/>
    <property type="match status" value="1"/>
</dbReference>
<evidence type="ECO:0000313" key="13">
    <source>
        <dbReference type="Proteomes" id="UP000095023"/>
    </source>
</evidence>
<feature type="compositionally biased region" description="Basic residues" evidence="10">
    <location>
        <begin position="29"/>
        <end position="39"/>
    </location>
</feature>
<evidence type="ECO:0000256" key="8">
    <source>
        <dbReference type="ARBA" id="ARBA00023128"/>
    </source>
</evidence>
<evidence type="ECO:0000256" key="5">
    <source>
        <dbReference type="ARBA" id="ARBA00022806"/>
    </source>
</evidence>
<evidence type="ECO:0000313" key="12">
    <source>
        <dbReference type="EMBL" id="ODV89328.1"/>
    </source>
</evidence>
<dbReference type="Gene3D" id="1.20.272.40">
    <property type="match status" value="1"/>
</dbReference>
<keyword evidence="13" id="KW-1185">Reference proteome</keyword>
<keyword evidence="3" id="KW-0547">Nucleotide-binding</keyword>
<feature type="region of interest" description="Disordered" evidence="10">
    <location>
        <begin position="570"/>
        <end position="592"/>
    </location>
</feature>
<dbReference type="AlphaFoldDB" id="A0A1E4TCG1"/>
<evidence type="ECO:0000256" key="3">
    <source>
        <dbReference type="ARBA" id="ARBA00022741"/>
    </source>
</evidence>
<dbReference type="InterPro" id="IPR055206">
    <property type="entry name" value="DEXQc_SUV3"/>
</dbReference>
<feature type="domain" description="Helicase C-terminal" evidence="11">
    <location>
        <begin position="243"/>
        <end position="402"/>
    </location>
</feature>
<dbReference type="InterPro" id="IPR044774">
    <property type="entry name" value="Suv3_DEXQc"/>
</dbReference>
<dbReference type="GO" id="GO:0000372">
    <property type="term" value="P:Group I intron splicing"/>
    <property type="evidence" value="ECO:0007669"/>
    <property type="project" value="EnsemblFungi"/>
</dbReference>
<dbReference type="GO" id="GO:0090616">
    <property type="term" value="P:mitochondrial mRNA 3'-end processing"/>
    <property type="evidence" value="ECO:0007669"/>
    <property type="project" value="EnsemblFungi"/>
</dbReference>